<dbReference type="Proteomes" id="UP000070344">
    <property type="component" value="Unassembled WGS sequence"/>
</dbReference>
<dbReference type="InterPro" id="IPR036388">
    <property type="entry name" value="WH-like_DNA-bd_sf"/>
</dbReference>
<comment type="caution">
    <text evidence="2">The sequence shown here is derived from an EMBL/GenBank/DDBJ whole genome shotgun (WGS) entry which is preliminary data.</text>
</comment>
<gene>
    <name evidence="2" type="ORF">AKJ41_06040</name>
</gene>
<dbReference type="EMBL" id="LHXV01000118">
    <property type="protein sequence ID" value="KXA99046.1"/>
    <property type="molecule type" value="Genomic_DNA"/>
</dbReference>
<accession>A0A133UXX6</accession>
<evidence type="ECO:0000313" key="3">
    <source>
        <dbReference type="Proteomes" id="UP000070344"/>
    </source>
</evidence>
<feature type="domain" description="ArnR1-like winged helix-turn-helix" evidence="1">
    <location>
        <begin position="5"/>
        <end position="81"/>
    </location>
</feature>
<organism evidence="2 3">
    <name type="scientific">candidate division MSBL1 archaeon SCGC-AAA259O05</name>
    <dbReference type="NCBI Taxonomy" id="1698271"/>
    <lineage>
        <taxon>Archaea</taxon>
        <taxon>Methanobacteriati</taxon>
        <taxon>Methanobacteriota</taxon>
        <taxon>candidate division MSBL1</taxon>
    </lineage>
</organism>
<name>A0A133UXX6_9EURY</name>
<dbReference type="Pfam" id="PF14947">
    <property type="entry name" value="HTH_45"/>
    <property type="match status" value="1"/>
</dbReference>
<dbReference type="InterPro" id="IPR036390">
    <property type="entry name" value="WH_DNA-bd_sf"/>
</dbReference>
<dbReference type="SUPFAM" id="SSF46785">
    <property type="entry name" value="Winged helix' DNA-binding domain"/>
    <property type="match status" value="1"/>
</dbReference>
<keyword evidence="3" id="KW-1185">Reference proteome</keyword>
<reference evidence="2 3" key="1">
    <citation type="journal article" date="2016" name="Sci. Rep.">
        <title>Metabolic traits of an uncultured archaeal lineage -MSBL1- from brine pools of the Red Sea.</title>
        <authorList>
            <person name="Mwirichia R."/>
            <person name="Alam I."/>
            <person name="Rashid M."/>
            <person name="Vinu M."/>
            <person name="Ba-Alawi W."/>
            <person name="Anthony Kamau A."/>
            <person name="Kamanda Ngugi D."/>
            <person name="Goker M."/>
            <person name="Klenk H.P."/>
            <person name="Bajic V."/>
            <person name="Stingl U."/>
        </authorList>
    </citation>
    <scope>NUCLEOTIDE SEQUENCE [LARGE SCALE GENOMIC DNA]</scope>
    <source>
        <strain evidence="2">SCGC-AAA259O05</strain>
    </source>
</reference>
<sequence length="84" mass="10108">MTRDRRSKLDLYADILEAIKEKSRKTHIVYKANLNFKRCEDYLQELKDNGLIKVKAHSPLQWDVTEKGKEFLEKYDQLRDLLPR</sequence>
<dbReference type="AlphaFoldDB" id="A0A133UXX6"/>
<protein>
    <recommendedName>
        <fullName evidence="1">ArnR1-like winged helix-turn-helix domain-containing protein</fullName>
    </recommendedName>
</protein>
<proteinExistence type="predicted"/>
<dbReference type="InterPro" id="IPR038723">
    <property type="entry name" value="ArnR1-like_HTH"/>
</dbReference>
<evidence type="ECO:0000259" key="1">
    <source>
        <dbReference type="Pfam" id="PF14947"/>
    </source>
</evidence>
<dbReference type="Gene3D" id="1.10.10.10">
    <property type="entry name" value="Winged helix-like DNA-binding domain superfamily/Winged helix DNA-binding domain"/>
    <property type="match status" value="1"/>
</dbReference>
<evidence type="ECO:0000313" key="2">
    <source>
        <dbReference type="EMBL" id="KXA99046.1"/>
    </source>
</evidence>